<feature type="domain" description="NmrA-like" evidence="3">
    <location>
        <begin position="32"/>
        <end position="185"/>
    </location>
</feature>
<dbReference type="Pfam" id="PF05368">
    <property type="entry name" value="NmrA"/>
    <property type="match status" value="1"/>
</dbReference>
<name>A0A163GL24_DIDRA</name>
<evidence type="ECO:0000313" key="5">
    <source>
        <dbReference type="Proteomes" id="UP000076837"/>
    </source>
</evidence>
<dbReference type="Proteomes" id="UP000076837">
    <property type="component" value="Unassembled WGS sequence"/>
</dbReference>
<proteinExistence type="inferred from homology"/>
<comment type="similarity">
    <text evidence="1">Belongs to the NmrA-type oxidoreductase family.</text>
</comment>
<comment type="caution">
    <text evidence="4">The sequence shown here is derived from an EMBL/GenBank/DDBJ whole genome shotgun (WGS) entry which is preliminary data.</text>
</comment>
<dbReference type="InterPro" id="IPR008030">
    <property type="entry name" value="NmrA-like"/>
</dbReference>
<protein>
    <recommendedName>
        <fullName evidence="3">NmrA-like domain-containing protein</fullName>
    </recommendedName>
</protein>
<dbReference type="Gene3D" id="3.40.50.720">
    <property type="entry name" value="NAD(P)-binding Rossmann-like Domain"/>
    <property type="match status" value="1"/>
</dbReference>
<dbReference type="EMBL" id="JYNV01000148">
    <property type="protein sequence ID" value="KZM24903.1"/>
    <property type="molecule type" value="Genomic_DNA"/>
</dbReference>
<dbReference type="GO" id="GO:0005634">
    <property type="term" value="C:nucleus"/>
    <property type="evidence" value="ECO:0007669"/>
    <property type="project" value="TreeGrafter"/>
</dbReference>
<organism evidence="4 5">
    <name type="scientific">Didymella rabiei</name>
    <name type="common">Chickpea ascochyta blight fungus</name>
    <name type="synonym">Mycosphaerella rabiei</name>
    <dbReference type="NCBI Taxonomy" id="5454"/>
    <lineage>
        <taxon>Eukaryota</taxon>
        <taxon>Fungi</taxon>
        <taxon>Dikarya</taxon>
        <taxon>Ascomycota</taxon>
        <taxon>Pezizomycotina</taxon>
        <taxon>Dothideomycetes</taxon>
        <taxon>Pleosporomycetidae</taxon>
        <taxon>Pleosporales</taxon>
        <taxon>Pleosporineae</taxon>
        <taxon>Didymellaceae</taxon>
        <taxon>Ascochyta</taxon>
    </lineage>
</organism>
<accession>A0A163GL24</accession>
<dbReference type="PANTHER" id="PTHR42748">
    <property type="entry name" value="NITROGEN METABOLITE REPRESSION PROTEIN NMRA FAMILY MEMBER"/>
    <property type="match status" value="1"/>
</dbReference>
<dbReference type="SUPFAM" id="SSF51735">
    <property type="entry name" value="NAD(P)-binding Rossmann-fold domains"/>
    <property type="match status" value="1"/>
</dbReference>
<sequence length="193" mass="21183">MPPKQTLAVFGATGNQAASPTPRCNPGLPVKSAFFAPASFMQNFMAHTLRPVPSRAGDGSYLLANWVGGDARVPFIDITETGKWVGAVLAEPDKYAGKQFAAAAEMLSMDEVAEVVSRLTGKVVKYQSVPDEVFKGSMPEAVREPLYEMWVLSRDYAYYGPTMEEDVAWARVNARGEVTGLEAFLRKHEYKLE</sequence>
<evidence type="ECO:0000256" key="1">
    <source>
        <dbReference type="ARBA" id="ARBA00006328"/>
    </source>
</evidence>
<evidence type="ECO:0000259" key="3">
    <source>
        <dbReference type="Pfam" id="PF05368"/>
    </source>
</evidence>
<dbReference type="PANTHER" id="PTHR42748:SF11">
    <property type="entry name" value="NMRA-LIKE DOMAIN-CONTAINING PROTEIN"/>
    <property type="match status" value="1"/>
</dbReference>
<reference evidence="4 5" key="1">
    <citation type="journal article" date="2016" name="Sci. Rep.">
        <title>Draft genome sequencing and secretome analysis of fungal phytopathogen Ascochyta rabiei provides insight into the necrotrophic effector repertoire.</title>
        <authorList>
            <person name="Verma S."/>
            <person name="Gazara R.K."/>
            <person name="Nizam S."/>
            <person name="Parween S."/>
            <person name="Chattopadhyay D."/>
            <person name="Verma P.K."/>
        </authorList>
    </citation>
    <scope>NUCLEOTIDE SEQUENCE [LARGE SCALE GENOMIC DNA]</scope>
    <source>
        <strain evidence="4 5">ArDII</strain>
    </source>
</reference>
<evidence type="ECO:0000256" key="2">
    <source>
        <dbReference type="ARBA" id="ARBA00022857"/>
    </source>
</evidence>
<dbReference type="AlphaFoldDB" id="A0A163GL24"/>
<evidence type="ECO:0000313" key="4">
    <source>
        <dbReference type="EMBL" id="KZM24903.1"/>
    </source>
</evidence>
<dbReference type="InterPro" id="IPR036291">
    <property type="entry name" value="NAD(P)-bd_dom_sf"/>
</dbReference>
<keyword evidence="2" id="KW-0521">NADP</keyword>
<gene>
    <name evidence="4" type="ORF">ST47_g3916</name>
</gene>
<keyword evidence="5" id="KW-1185">Reference proteome</keyword>
<dbReference type="STRING" id="5454.A0A163GL24"/>
<dbReference type="InterPro" id="IPR051164">
    <property type="entry name" value="NmrA-like_oxidored"/>
</dbReference>